<dbReference type="RefSeq" id="WP_100918909.1">
    <property type="nucleotide sequence ID" value="NZ_CP020370.1"/>
</dbReference>
<keyword evidence="1" id="KW-0547">Nucleotide-binding</keyword>
<dbReference type="PANTHER" id="PTHR42960">
    <property type="entry name" value="YCF46 PROTEIN"/>
    <property type="match status" value="1"/>
</dbReference>
<evidence type="ECO:0000259" key="5">
    <source>
        <dbReference type="SMART" id="SM00382"/>
    </source>
</evidence>
<protein>
    <recommendedName>
        <fullName evidence="4">Uncharacterized AAA domain-containing protein ycf46</fullName>
    </recommendedName>
</protein>
<keyword evidence="7" id="KW-1185">Reference proteome</keyword>
<sequence>MSLDPLRAAIEGRHPLIYIHCAEEVRVAQRLWRLAAEVAPGSALWTWTCTRGLQPAADGSAAPVVSPTAGDTRDPVAAIQAVAAAPAPGLYLFHDLTPFLERPEVARALRDAHAALMGRPGSALLMISPEVLIPPALRASVLLLEMPLPDTDEIGERVRSVWVGYTAKPLPDEALGELTLALKGLTLDEVSHVMHRVLATGRLTRDGMLTAVGAAKKAAVSGAAFLDYVPDLVDPERIGGLTVLKDWIVRRAPLFNQRTVDAGLPVPKGLLLMGISGCGKSLCAKLIAHAWRVPLFRLDMNLIYADLYGNPQATFHKALRTIESVAPAVLWIDEIENGLGGGEGRADAASHILSAFLTWMQEKPPLVFVAATANRIEALPAEMIRKGRFDEVFFFDLPNDEERAAIFAVHIRHNRGDPAAFDLERLVRDSRDWTAAEIEQIVIAARIDAERDGGPFATEHIAVQARRLVPLSKSMNEQIRFIRDWAWDRATPASANPKVRFD</sequence>
<evidence type="ECO:0000313" key="7">
    <source>
        <dbReference type="Proteomes" id="UP000232638"/>
    </source>
</evidence>
<proteinExistence type="inferred from homology"/>
<dbReference type="PANTHER" id="PTHR42960:SF1">
    <property type="entry name" value="YCF46 PROTEIN"/>
    <property type="match status" value="1"/>
</dbReference>
<reference evidence="6 7" key="1">
    <citation type="submission" date="2017-03" db="EMBL/GenBank/DDBJ databases">
        <title>Complete genome sequence of Candidatus 'Thiodictyon syntrophicum' sp. nov. strain Cad16T, a photolithoautotroph purple sulfur bacterium isolated from an alpine meromictic lake.</title>
        <authorList>
            <person name="Luedin S.M."/>
            <person name="Pothier J.F."/>
            <person name="Danza F."/>
            <person name="Storelli N."/>
            <person name="Wittwer M."/>
            <person name="Tonolla M."/>
        </authorList>
    </citation>
    <scope>NUCLEOTIDE SEQUENCE [LARGE SCALE GENOMIC DNA]</scope>
    <source>
        <strain evidence="6 7">Cad16T</strain>
    </source>
</reference>
<dbReference type="GO" id="GO:0005524">
    <property type="term" value="F:ATP binding"/>
    <property type="evidence" value="ECO:0007669"/>
    <property type="project" value="UniProtKB-KW"/>
</dbReference>
<evidence type="ECO:0000256" key="3">
    <source>
        <dbReference type="ARBA" id="ARBA00038088"/>
    </source>
</evidence>
<dbReference type="SUPFAM" id="SSF52540">
    <property type="entry name" value="P-loop containing nucleoside triphosphate hydrolases"/>
    <property type="match status" value="1"/>
</dbReference>
<name>A0A2K8U6C1_9GAMM</name>
<evidence type="ECO:0000313" key="6">
    <source>
        <dbReference type="EMBL" id="AUB81132.1"/>
    </source>
</evidence>
<dbReference type="Gene3D" id="3.40.50.300">
    <property type="entry name" value="P-loop containing nucleotide triphosphate hydrolases"/>
    <property type="match status" value="1"/>
</dbReference>
<dbReference type="GO" id="GO:0016887">
    <property type="term" value="F:ATP hydrolysis activity"/>
    <property type="evidence" value="ECO:0007669"/>
    <property type="project" value="InterPro"/>
</dbReference>
<dbReference type="InterPro" id="IPR027417">
    <property type="entry name" value="P-loop_NTPase"/>
</dbReference>
<dbReference type="InterPro" id="IPR052381">
    <property type="entry name" value="AAA_domain_protein"/>
</dbReference>
<keyword evidence="2" id="KW-0067">ATP-binding</keyword>
<evidence type="ECO:0000256" key="1">
    <source>
        <dbReference type="ARBA" id="ARBA00022741"/>
    </source>
</evidence>
<accession>A0A2K8U6C1</accession>
<dbReference type="OrthoDB" id="9809379at2"/>
<dbReference type="InterPro" id="IPR003593">
    <property type="entry name" value="AAA+_ATPase"/>
</dbReference>
<dbReference type="AlphaFoldDB" id="A0A2K8U6C1"/>
<dbReference type="Pfam" id="PF00004">
    <property type="entry name" value="AAA"/>
    <property type="match status" value="1"/>
</dbReference>
<dbReference type="EMBL" id="CP020370">
    <property type="protein sequence ID" value="AUB81132.1"/>
    <property type="molecule type" value="Genomic_DNA"/>
</dbReference>
<evidence type="ECO:0000256" key="2">
    <source>
        <dbReference type="ARBA" id="ARBA00022840"/>
    </source>
</evidence>
<dbReference type="Proteomes" id="UP000232638">
    <property type="component" value="Chromosome"/>
</dbReference>
<dbReference type="SMART" id="SM00382">
    <property type="entry name" value="AAA"/>
    <property type="match status" value="1"/>
</dbReference>
<evidence type="ECO:0000256" key="4">
    <source>
        <dbReference type="ARBA" id="ARBA00040480"/>
    </source>
</evidence>
<dbReference type="KEGG" id="tsy:THSYN_09315"/>
<organism evidence="6 7">
    <name type="scientific">Candidatus Thiodictyon syntrophicum</name>
    <dbReference type="NCBI Taxonomy" id="1166950"/>
    <lineage>
        <taxon>Bacteria</taxon>
        <taxon>Pseudomonadati</taxon>
        <taxon>Pseudomonadota</taxon>
        <taxon>Gammaproteobacteria</taxon>
        <taxon>Chromatiales</taxon>
        <taxon>Chromatiaceae</taxon>
        <taxon>Thiodictyon</taxon>
    </lineage>
</organism>
<comment type="similarity">
    <text evidence="3">Belongs to the AAA ATPase family. Highly divergent.</text>
</comment>
<dbReference type="Gene3D" id="1.10.8.60">
    <property type="match status" value="1"/>
</dbReference>
<feature type="domain" description="AAA+ ATPase" evidence="5">
    <location>
        <begin position="266"/>
        <end position="399"/>
    </location>
</feature>
<gene>
    <name evidence="6" type="ORF">THSYN_09315</name>
</gene>
<dbReference type="InterPro" id="IPR003959">
    <property type="entry name" value="ATPase_AAA_core"/>
</dbReference>